<keyword evidence="2" id="KW-1185">Reference proteome</keyword>
<dbReference type="OrthoDB" id="5243686at2759"/>
<name>A0A2V1E3X1_9PLEO</name>
<protein>
    <submittedName>
        <fullName evidence="1">Uncharacterized protein</fullName>
    </submittedName>
</protein>
<evidence type="ECO:0000313" key="2">
    <source>
        <dbReference type="Proteomes" id="UP000244855"/>
    </source>
</evidence>
<dbReference type="EMBL" id="KZ805322">
    <property type="protein sequence ID" value="PVI04364.1"/>
    <property type="molecule type" value="Genomic_DNA"/>
</dbReference>
<gene>
    <name evidence="1" type="ORF">DM02DRAFT_651753</name>
</gene>
<dbReference type="STRING" id="97972.A0A2V1E3X1"/>
<reference evidence="1 2" key="1">
    <citation type="journal article" date="2018" name="Sci. Rep.">
        <title>Comparative genomics provides insights into the lifestyle and reveals functional heterogeneity of dark septate endophytic fungi.</title>
        <authorList>
            <person name="Knapp D.G."/>
            <person name="Nemeth J.B."/>
            <person name="Barry K."/>
            <person name="Hainaut M."/>
            <person name="Henrissat B."/>
            <person name="Johnson J."/>
            <person name="Kuo A."/>
            <person name="Lim J.H.P."/>
            <person name="Lipzen A."/>
            <person name="Nolan M."/>
            <person name="Ohm R.A."/>
            <person name="Tamas L."/>
            <person name="Grigoriev I.V."/>
            <person name="Spatafora J.W."/>
            <person name="Nagy L.G."/>
            <person name="Kovacs G.M."/>
        </authorList>
    </citation>
    <scope>NUCLEOTIDE SEQUENCE [LARGE SCALE GENOMIC DNA]</scope>
    <source>
        <strain evidence="1 2">DSE2036</strain>
    </source>
</reference>
<dbReference type="Proteomes" id="UP000244855">
    <property type="component" value="Unassembled WGS sequence"/>
</dbReference>
<dbReference type="AlphaFoldDB" id="A0A2V1E3X1"/>
<evidence type="ECO:0000313" key="1">
    <source>
        <dbReference type="EMBL" id="PVI04364.1"/>
    </source>
</evidence>
<organism evidence="1 2">
    <name type="scientific">Periconia macrospinosa</name>
    <dbReference type="NCBI Taxonomy" id="97972"/>
    <lineage>
        <taxon>Eukaryota</taxon>
        <taxon>Fungi</taxon>
        <taxon>Dikarya</taxon>
        <taxon>Ascomycota</taxon>
        <taxon>Pezizomycotina</taxon>
        <taxon>Dothideomycetes</taxon>
        <taxon>Pleosporomycetidae</taxon>
        <taxon>Pleosporales</taxon>
        <taxon>Massarineae</taxon>
        <taxon>Periconiaceae</taxon>
        <taxon>Periconia</taxon>
    </lineage>
</organism>
<proteinExistence type="predicted"/>
<accession>A0A2V1E3X1</accession>
<sequence length="242" mass="27498">MSPPFLFRIDEVSENEAAPFNVDNRGHWIPSTNAHDNICPGGGASGIWWYCNGQRIQALPNVSQPPAGSQHFKTFSMFYSTGYGFWVLKGDATNPRSLAAEAWHPLRFDYEDTDVDTYVTNAGTKFCLNWTRPDQRWPRLLFPDIYHNFSMRTPNTQYGGLRGELPVFLALIAFSMAPGLLAPMLPQMFTNGSWRVHGYAPGRIDRRGVVVYVYTAPSSWAPNSTLNELLRYEHGEYNPYYN</sequence>